<gene>
    <name evidence="2" type="ORF">GPM918_LOCUS30433</name>
    <name evidence="3" type="ORF">SRO942_LOCUS31045</name>
</gene>
<dbReference type="Proteomes" id="UP000663829">
    <property type="component" value="Unassembled WGS sequence"/>
</dbReference>
<evidence type="ECO:0000313" key="3">
    <source>
        <dbReference type="EMBL" id="CAF4201916.1"/>
    </source>
</evidence>
<dbReference type="Gene3D" id="2.60.40.1180">
    <property type="entry name" value="Golgi alpha-mannosidase II"/>
    <property type="match status" value="1"/>
</dbReference>
<evidence type="ECO:0000313" key="4">
    <source>
        <dbReference type="Proteomes" id="UP000663829"/>
    </source>
</evidence>
<dbReference type="OrthoDB" id="10055108at2759"/>
<dbReference type="Gene3D" id="3.20.20.80">
    <property type="entry name" value="Glycosidases"/>
    <property type="match status" value="1"/>
</dbReference>
<dbReference type="PANTHER" id="PTHR10357:SF179">
    <property type="entry name" value="NEUTRAL AND BASIC AMINO ACID TRANSPORT PROTEIN RBAT"/>
    <property type="match status" value="1"/>
</dbReference>
<dbReference type="GO" id="GO:0005975">
    <property type="term" value="P:carbohydrate metabolic process"/>
    <property type="evidence" value="ECO:0007669"/>
    <property type="project" value="InterPro"/>
</dbReference>
<sequence>MCDRPFTIENRSEILDITAFNYGDENVAEKVRDPQRTPMQWTADENAGFTLPSTKPYLPLSSNYINVNVEKQLCDERSHLKLYRQLVKLREQPPFYGGNYKVVLVNKDIFSFIRFINEQYPVYLIILNVNGSEKKSVYTCNFGKELKIKDGKVEVVVRSNNIQSDSPLATEGNLLDISSIPLGSSEAVVVKLVQCDNLSHCFKF</sequence>
<reference evidence="2" key="1">
    <citation type="submission" date="2021-02" db="EMBL/GenBank/DDBJ databases">
        <authorList>
            <person name="Nowell W R."/>
        </authorList>
    </citation>
    <scope>NUCLEOTIDE SEQUENCE</scope>
</reference>
<dbReference type="EMBL" id="CAJNOQ010014407">
    <property type="protein sequence ID" value="CAF1341040.1"/>
    <property type="molecule type" value="Genomic_DNA"/>
</dbReference>
<dbReference type="Pfam" id="PF00128">
    <property type="entry name" value="Alpha-amylase"/>
    <property type="match status" value="1"/>
</dbReference>
<dbReference type="PANTHER" id="PTHR10357">
    <property type="entry name" value="ALPHA-AMYLASE FAMILY MEMBER"/>
    <property type="match status" value="1"/>
</dbReference>
<dbReference type="Proteomes" id="UP000681722">
    <property type="component" value="Unassembled WGS sequence"/>
</dbReference>
<evidence type="ECO:0000259" key="1">
    <source>
        <dbReference type="Pfam" id="PF00128"/>
    </source>
</evidence>
<dbReference type="InterPro" id="IPR013780">
    <property type="entry name" value="Glyco_hydro_b"/>
</dbReference>
<protein>
    <recommendedName>
        <fullName evidence="1">Glycosyl hydrolase family 13 catalytic domain-containing protein</fullName>
    </recommendedName>
</protein>
<evidence type="ECO:0000313" key="2">
    <source>
        <dbReference type="EMBL" id="CAF1341040.1"/>
    </source>
</evidence>
<dbReference type="SUPFAM" id="SSF51445">
    <property type="entry name" value="(Trans)glycosidases"/>
    <property type="match status" value="1"/>
</dbReference>
<feature type="domain" description="Glycosyl hydrolase family 13 catalytic" evidence="1">
    <location>
        <begin position="25"/>
        <end position="92"/>
    </location>
</feature>
<dbReference type="EMBL" id="CAJOBC010058785">
    <property type="protein sequence ID" value="CAF4201916.1"/>
    <property type="molecule type" value="Genomic_DNA"/>
</dbReference>
<dbReference type="InterPro" id="IPR006047">
    <property type="entry name" value="GH13_cat_dom"/>
</dbReference>
<accession>A0A815GJZ8</accession>
<comment type="caution">
    <text evidence="2">The sequence shown here is derived from an EMBL/GenBank/DDBJ whole genome shotgun (WGS) entry which is preliminary data.</text>
</comment>
<dbReference type="AlphaFoldDB" id="A0A815GJZ8"/>
<dbReference type="InterPro" id="IPR017853">
    <property type="entry name" value="GH"/>
</dbReference>
<feature type="non-terminal residue" evidence="2">
    <location>
        <position position="1"/>
    </location>
</feature>
<organism evidence="2 4">
    <name type="scientific">Didymodactylos carnosus</name>
    <dbReference type="NCBI Taxonomy" id="1234261"/>
    <lineage>
        <taxon>Eukaryota</taxon>
        <taxon>Metazoa</taxon>
        <taxon>Spiralia</taxon>
        <taxon>Gnathifera</taxon>
        <taxon>Rotifera</taxon>
        <taxon>Eurotatoria</taxon>
        <taxon>Bdelloidea</taxon>
        <taxon>Philodinida</taxon>
        <taxon>Philodinidae</taxon>
        <taxon>Didymodactylos</taxon>
    </lineage>
</organism>
<name>A0A815GJZ8_9BILA</name>
<keyword evidence="4" id="KW-1185">Reference proteome</keyword>
<proteinExistence type="predicted"/>